<keyword evidence="1" id="KW-1003">Cell membrane</keyword>
<comment type="subcellular location">
    <subcellularLocation>
        <location evidence="1">Cell membrane</location>
        <topology evidence="1">Lipid-anchor</topology>
    </subcellularLocation>
    <subcellularLocation>
        <location evidence="1">Membrane</location>
        <location evidence="1">Caveola</location>
    </subcellularLocation>
</comment>
<dbReference type="GO" id="GO:0005901">
    <property type="term" value="C:caveola"/>
    <property type="evidence" value="ECO:0007669"/>
    <property type="project" value="UniProtKB-SubCell"/>
</dbReference>
<evidence type="ECO:0000313" key="3">
    <source>
        <dbReference type="Proteomes" id="UP001457282"/>
    </source>
</evidence>
<name>A0AAW1W1V4_RUBAR</name>
<dbReference type="EMBL" id="JBEDUW010000007">
    <property type="protein sequence ID" value="KAK9912818.1"/>
    <property type="molecule type" value="Genomic_DNA"/>
</dbReference>
<dbReference type="AlphaFoldDB" id="A0AAW1W1V4"/>
<comment type="caution">
    <text evidence="2">The sequence shown here is derived from an EMBL/GenBank/DDBJ whole genome shotgun (WGS) entry which is preliminary data.</text>
</comment>
<keyword evidence="1" id="KW-0472">Membrane</keyword>
<evidence type="ECO:0000313" key="2">
    <source>
        <dbReference type="EMBL" id="KAK9912818.1"/>
    </source>
</evidence>
<keyword evidence="3" id="KW-1185">Reference proteome</keyword>
<organism evidence="2 3">
    <name type="scientific">Rubus argutus</name>
    <name type="common">Southern blackberry</name>
    <dbReference type="NCBI Taxonomy" id="59490"/>
    <lineage>
        <taxon>Eukaryota</taxon>
        <taxon>Viridiplantae</taxon>
        <taxon>Streptophyta</taxon>
        <taxon>Embryophyta</taxon>
        <taxon>Tracheophyta</taxon>
        <taxon>Spermatophyta</taxon>
        <taxon>Magnoliopsida</taxon>
        <taxon>eudicotyledons</taxon>
        <taxon>Gunneridae</taxon>
        <taxon>Pentapetalae</taxon>
        <taxon>rosids</taxon>
        <taxon>fabids</taxon>
        <taxon>Rosales</taxon>
        <taxon>Rosaceae</taxon>
        <taxon>Rosoideae</taxon>
        <taxon>Rosoideae incertae sedis</taxon>
        <taxon>Rubus</taxon>
    </lineage>
</organism>
<evidence type="ECO:0000256" key="1">
    <source>
        <dbReference type="RuleBase" id="RU366054"/>
    </source>
</evidence>
<comment type="similarity">
    <text evidence="1">Belongs to the band 7/mec-2 family. Flotillin subfamily.</text>
</comment>
<sequence length="255" mass="28779">MLCNHVKELVQVIIEGETHVLEASMTMEEVFKGIKEFKQEVFEKDMSILVTWGRRQAANHSKVDIAEARMKGHGEVGSKIREGKTLQNAAKIDVETKIISMQRQGEGKKEELKVKTEVKVYENQREAENEAEAQKANAEEQYYAHQKVADGEFYAKQKEDKGLVTLGQAQGVYVRTLLDSLGGNYSSMRYCLIINSGMYQEIAKINAEAWQCGYERGCWSLQHAAAVDHDCFNEQTGTIPPKWLDTLTDNPQSGN</sequence>
<gene>
    <name evidence="2" type="ORF">M0R45_036658</name>
</gene>
<accession>A0AAW1W1V4</accession>
<protein>
    <recommendedName>
        <fullName evidence="1">Flotillin-like</fullName>
    </recommendedName>
</protein>
<dbReference type="PANTHER" id="PTHR13806:SF31">
    <property type="entry name" value="FLOTILLIN-LIKE PROTEIN 1-RELATED"/>
    <property type="match status" value="1"/>
</dbReference>
<reference evidence="2 3" key="1">
    <citation type="journal article" date="2023" name="G3 (Bethesda)">
        <title>A chromosome-length genome assembly and annotation of blackberry (Rubus argutus, cv. 'Hillquist').</title>
        <authorList>
            <person name="Bruna T."/>
            <person name="Aryal R."/>
            <person name="Dudchenko O."/>
            <person name="Sargent D.J."/>
            <person name="Mead D."/>
            <person name="Buti M."/>
            <person name="Cavallini A."/>
            <person name="Hytonen T."/>
            <person name="Andres J."/>
            <person name="Pham M."/>
            <person name="Weisz D."/>
            <person name="Mascagni F."/>
            <person name="Usai G."/>
            <person name="Natali L."/>
            <person name="Bassil N."/>
            <person name="Fernandez G.E."/>
            <person name="Lomsadze A."/>
            <person name="Armour M."/>
            <person name="Olukolu B."/>
            <person name="Poorten T."/>
            <person name="Britton C."/>
            <person name="Davik J."/>
            <person name="Ashrafi H."/>
            <person name="Aiden E.L."/>
            <person name="Borodovsky M."/>
            <person name="Worthington M."/>
        </authorList>
    </citation>
    <scope>NUCLEOTIDE SEQUENCE [LARGE SCALE GENOMIC DNA]</scope>
    <source>
        <strain evidence="2">PI 553951</strain>
    </source>
</reference>
<dbReference type="Proteomes" id="UP001457282">
    <property type="component" value="Unassembled WGS sequence"/>
</dbReference>
<proteinExistence type="inferred from homology"/>
<dbReference type="InterPro" id="IPR027705">
    <property type="entry name" value="Flotillin_fam"/>
</dbReference>
<dbReference type="PANTHER" id="PTHR13806">
    <property type="entry name" value="FLOTILLIN-RELATED"/>
    <property type="match status" value="1"/>
</dbReference>